<keyword evidence="3" id="KW-1185">Reference proteome</keyword>
<dbReference type="OrthoDB" id="9830651at2"/>
<proteinExistence type="predicted"/>
<dbReference type="EMBL" id="CP042906">
    <property type="protein sequence ID" value="QEX16823.1"/>
    <property type="molecule type" value="Genomic_DNA"/>
</dbReference>
<keyword evidence="1" id="KW-0732">Signal</keyword>
<feature type="signal peptide" evidence="1">
    <location>
        <begin position="1"/>
        <end position="26"/>
    </location>
</feature>
<evidence type="ECO:0000256" key="1">
    <source>
        <dbReference type="SAM" id="SignalP"/>
    </source>
</evidence>
<sequence>MIRKILTAGTGALALLLAISLTPAWAADGWSVVAAPSDDEPFEAASVTNDAGDNLILWSRNVGGHIQVFAELHPAQGVTLAKAMPVYQIDHRAPIDTDDIRARGDAQNAMWGLTNDHSSFWLVWESNKPVVKAADTLHPWFVGQELRLSVMTHDGSKREMLFPLTGSAAAIQKATGVRAE</sequence>
<accession>A0A5J6MH70</accession>
<dbReference type="KEGG" id="htq:FRZ44_21180"/>
<name>A0A5J6MH70_9PROT</name>
<dbReference type="Proteomes" id="UP000326202">
    <property type="component" value="Chromosome"/>
</dbReference>
<reference evidence="2 3" key="1">
    <citation type="submission" date="2019-08" db="EMBL/GenBank/DDBJ databases">
        <title>Hyperibacter terrae gen. nov., sp. nov. and Hyperibacter viscosus sp. nov., two new members in the family Rhodospirillaceae isolated from the rhizosphere of Hypericum perforatum.</title>
        <authorList>
            <person name="Noviana Z."/>
        </authorList>
    </citation>
    <scope>NUCLEOTIDE SEQUENCE [LARGE SCALE GENOMIC DNA]</scope>
    <source>
        <strain evidence="2 3">R5913</strain>
    </source>
</reference>
<dbReference type="RefSeq" id="WP_151177131.1">
    <property type="nucleotide sequence ID" value="NZ_CP042906.1"/>
</dbReference>
<gene>
    <name evidence="2" type="ORF">FRZ44_21180</name>
</gene>
<protein>
    <submittedName>
        <fullName evidence="2">Uncharacterized protein</fullName>
    </submittedName>
</protein>
<feature type="chain" id="PRO_5023813516" evidence="1">
    <location>
        <begin position="27"/>
        <end position="180"/>
    </location>
</feature>
<evidence type="ECO:0000313" key="3">
    <source>
        <dbReference type="Proteomes" id="UP000326202"/>
    </source>
</evidence>
<organism evidence="2 3">
    <name type="scientific">Hypericibacter terrae</name>
    <dbReference type="NCBI Taxonomy" id="2602015"/>
    <lineage>
        <taxon>Bacteria</taxon>
        <taxon>Pseudomonadati</taxon>
        <taxon>Pseudomonadota</taxon>
        <taxon>Alphaproteobacteria</taxon>
        <taxon>Rhodospirillales</taxon>
        <taxon>Dongiaceae</taxon>
        <taxon>Hypericibacter</taxon>
    </lineage>
</organism>
<dbReference type="AlphaFoldDB" id="A0A5J6MH70"/>
<evidence type="ECO:0000313" key="2">
    <source>
        <dbReference type="EMBL" id="QEX16823.1"/>
    </source>
</evidence>